<sequence>MSDGVLLGQLVSPLPPLHGQGVLQHEKCRRPFSILFRFDNRARSWTVTLVLRYGFILSMPFDVLNTSLRLFNGGQAQQQSEQRQHHRRYYLYVVLSV</sequence>
<accession>A0ABR0A0I9</accession>
<proteinExistence type="predicted"/>
<organism evidence="1 2">
    <name type="scientific">Daphnia magna</name>
    <dbReference type="NCBI Taxonomy" id="35525"/>
    <lineage>
        <taxon>Eukaryota</taxon>
        <taxon>Metazoa</taxon>
        <taxon>Ecdysozoa</taxon>
        <taxon>Arthropoda</taxon>
        <taxon>Crustacea</taxon>
        <taxon>Branchiopoda</taxon>
        <taxon>Diplostraca</taxon>
        <taxon>Cladocera</taxon>
        <taxon>Anomopoda</taxon>
        <taxon>Daphniidae</taxon>
        <taxon>Daphnia</taxon>
    </lineage>
</organism>
<evidence type="ECO:0000313" key="1">
    <source>
        <dbReference type="EMBL" id="KAK4018650.1"/>
    </source>
</evidence>
<reference evidence="1 2" key="1">
    <citation type="journal article" date="2023" name="Nucleic Acids Res.">
        <title>The hologenome of Daphnia magna reveals possible DNA methylation and microbiome-mediated evolution of the host genome.</title>
        <authorList>
            <person name="Chaturvedi A."/>
            <person name="Li X."/>
            <person name="Dhandapani V."/>
            <person name="Marshall H."/>
            <person name="Kissane S."/>
            <person name="Cuenca-Cambronero M."/>
            <person name="Asole G."/>
            <person name="Calvet F."/>
            <person name="Ruiz-Romero M."/>
            <person name="Marangio P."/>
            <person name="Guigo R."/>
            <person name="Rago D."/>
            <person name="Mirbahai L."/>
            <person name="Eastwood N."/>
            <person name="Colbourne J.K."/>
            <person name="Zhou J."/>
            <person name="Mallon E."/>
            <person name="Orsini L."/>
        </authorList>
    </citation>
    <scope>NUCLEOTIDE SEQUENCE [LARGE SCALE GENOMIC DNA]</scope>
    <source>
        <strain evidence="1">LRV0_1</strain>
    </source>
</reference>
<evidence type="ECO:0000313" key="2">
    <source>
        <dbReference type="Proteomes" id="UP001234178"/>
    </source>
</evidence>
<dbReference type="Proteomes" id="UP001234178">
    <property type="component" value="Unassembled WGS sequence"/>
</dbReference>
<protein>
    <submittedName>
        <fullName evidence="1">Uncharacterized protein</fullName>
    </submittedName>
</protein>
<dbReference type="EMBL" id="JAOYFB010000036">
    <property type="protein sequence ID" value="KAK4018650.1"/>
    <property type="molecule type" value="Genomic_DNA"/>
</dbReference>
<comment type="caution">
    <text evidence="1">The sequence shown here is derived from an EMBL/GenBank/DDBJ whole genome shotgun (WGS) entry which is preliminary data.</text>
</comment>
<gene>
    <name evidence="1" type="ORF">OUZ56_000695</name>
</gene>
<name>A0ABR0A0I9_9CRUS</name>
<keyword evidence="2" id="KW-1185">Reference proteome</keyword>